<name>A0ABV7VVP2_9GAMM</name>
<dbReference type="PANTHER" id="PTHR30330">
    <property type="entry name" value="AGSS FAMILY TRANSPORTER, SODIUM-ALANINE"/>
    <property type="match status" value="1"/>
</dbReference>
<dbReference type="InterPro" id="IPR001463">
    <property type="entry name" value="Na/Ala_symport"/>
</dbReference>
<protein>
    <submittedName>
        <fullName evidence="9">Alanine/glycine:cation symporter family protein</fullName>
    </submittedName>
</protein>
<reference evidence="10" key="1">
    <citation type="journal article" date="2019" name="Int. J. Syst. Evol. Microbiol.">
        <title>The Global Catalogue of Microorganisms (GCM) 10K type strain sequencing project: providing services to taxonomists for standard genome sequencing and annotation.</title>
        <authorList>
            <consortium name="The Broad Institute Genomics Platform"/>
            <consortium name="The Broad Institute Genome Sequencing Center for Infectious Disease"/>
            <person name="Wu L."/>
            <person name="Ma J."/>
        </authorList>
    </citation>
    <scope>NUCLEOTIDE SEQUENCE [LARGE SCALE GENOMIC DNA]</scope>
    <source>
        <strain evidence="10">KCTC 42424</strain>
    </source>
</reference>
<dbReference type="EMBL" id="JBHRYB010000014">
    <property type="protein sequence ID" value="MFC3681274.1"/>
    <property type="molecule type" value="Genomic_DNA"/>
</dbReference>
<evidence type="ECO:0000256" key="5">
    <source>
        <dbReference type="ARBA" id="ARBA00022692"/>
    </source>
</evidence>
<dbReference type="Gene3D" id="1.20.1740.10">
    <property type="entry name" value="Amino acid/polyamine transporter I"/>
    <property type="match status" value="1"/>
</dbReference>
<evidence type="ECO:0000256" key="4">
    <source>
        <dbReference type="ARBA" id="ARBA00022475"/>
    </source>
</evidence>
<keyword evidence="4" id="KW-1003">Cell membrane</keyword>
<dbReference type="NCBIfam" id="TIGR00835">
    <property type="entry name" value="agcS"/>
    <property type="match status" value="1"/>
</dbReference>
<feature type="transmembrane region" description="Helical" evidence="8">
    <location>
        <begin position="243"/>
        <end position="270"/>
    </location>
</feature>
<feature type="transmembrane region" description="Helical" evidence="8">
    <location>
        <begin position="184"/>
        <end position="205"/>
    </location>
</feature>
<feature type="transmembrane region" description="Helical" evidence="8">
    <location>
        <begin position="306"/>
        <end position="327"/>
    </location>
</feature>
<comment type="caution">
    <text evidence="9">The sequence shown here is derived from an EMBL/GenBank/DDBJ whole genome shotgun (WGS) entry which is preliminary data.</text>
</comment>
<keyword evidence="7 8" id="KW-0472">Membrane</keyword>
<dbReference type="PANTHER" id="PTHR30330:SF3">
    <property type="entry name" value="TRANSCRIPTIONAL REGULATOR, LRP FAMILY"/>
    <property type="match status" value="1"/>
</dbReference>
<dbReference type="RefSeq" id="WP_376867592.1">
    <property type="nucleotide sequence ID" value="NZ_JBHRYB010000014.1"/>
</dbReference>
<feature type="transmembrane region" description="Helical" evidence="8">
    <location>
        <begin position="217"/>
        <end position="237"/>
    </location>
</feature>
<evidence type="ECO:0000313" key="10">
    <source>
        <dbReference type="Proteomes" id="UP001595722"/>
    </source>
</evidence>
<comment type="subcellular location">
    <subcellularLocation>
        <location evidence="8">Cell inner membrane</location>
        <topology evidence="8">Multi-pass membrane protein</topology>
    </subcellularLocation>
    <subcellularLocation>
        <location evidence="1">Cell membrane</location>
        <topology evidence="1">Multi-pass membrane protein</topology>
    </subcellularLocation>
</comment>
<evidence type="ECO:0000256" key="7">
    <source>
        <dbReference type="ARBA" id="ARBA00023136"/>
    </source>
</evidence>
<sequence>MEMLNDLISQVNAFVWGPPMLGMLGVTGVLLTTGMVFMPWRKVGYAFRQLFSDQHHSEQGDVKPFNALMTAMSATVGTGNIAGVATAIALGGPGAVFYMWVIALFGMATKYAEAVCAVTYREVDSEGRYVGGPMYYLRNGVGEFAPEMGKSLGVLFAIFGAVAAFGIGNAVQVNSMAALLDDSFSIPTWATGVTVAVLVGFVVFGGIKRIGEVAGKLVPAMIVLYVGASLLILAMNFGEIPHAFAIIFQYAFEPIAAAGGFAGAAVAAAIRYGVARGVFSNEAGLGSAAIAHAAAKTNNPVQQGMIAMLGTFIDTLIVCTMTALVIITSGAWMATGADGAGLTGAVLTSEAFNSSIAGGSYIVTIALAVFAFTTILGWSYYGERCWQYLFNEKTLIVYRVIFVAAIVYFAGAKVEFVWNLSDTFNGLMAVPNLIGLLLLAPMVFKVTREYFAKQN</sequence>
<dbReference type="PRINTS" id="PR00175">
    <property type="entry name" value="NAALASMPORT"/>
</dbReference>
<keyword evidence="10" id="KW-1185">Reference proteome</keyword>
<keyword evidence="6 8" id="KW-1133">Transmembrane helix</keyword>
<feature type="transmembrane region" description="Helical" evidence="8">
    <location>
        <begin position="361"/>
        <end position="382"/>
    </location>
</feature>
<keyword evidence="8" id="KW-0997">Cell inner membrane</keyword>
<evidence type="ECO:0000256" key="1">
    <source>
        <dbReference type="ARBA" id="ARBA00004651"/>
    </source>
</evidence>
<keyword evidence="3 8" id="KW-0813">Transport</keyword>
<evidence type="ECO:0000256" key="6">
    <source>
        <dbReference type="ARBA" id="ARBA00022989"/>
    </source>
</evidence>
<evidence type="ECO:0000313" key="9">
    <source>
        <dbReference type="EMBL" id="MFC3681274.1"/>
    </source>
</evidence>
<feature type="transmembrane region" description="Helical" evidence="8">
    <location>
        <begin position="20"/>
        <end position="40"/>
    </location>
</feature>
<proteinExistence type="inferred from homology"/>
<gene>
    <name evidence="9" type="ORF">ACFOMG_14310</name>
</gene>
<dbReference type="Pfam" id="PF01235">
    <property type="entry name" value="Na_Ala_symp"/>
    <property type="match status" value="1"/>
</dbReference>
<organism evidence="9 10">
    <name type="scientific">Bacterioplanoides pacificum</name>
    <dbReference type="NCBI Taxonomy" id="1171596"/>
    <lineage>
        <taxon>Bacteria</taxon>
        <taxon>Pseudomonadati</taxon>
        <taxon>Pseudomonadota</taxon>
        <taxon>Gammaproteobacteria</taxon>
        <taxon>Oceanospirillales</taxon>
        <taxon>Oceanospirillaceae</taxon>
        <taxon>Bacterioplanoides</taxon>
    </lineage>
</organism>
<accession>A0ABV7VVP2</accession>
<dbReference type="Proteomes" id="UP001595722">
    <property type="component" value="Unassembled WGS sequence"/>
</dbReference>
<evidence type="ECO:0000256" key="2">
    <source>
        <dbReference type="ARBA" id="ARBA00009261"/>
    </source>
</evidence>
<keyword evidence="8" id="KW-0769">Symport</keyword>
<evidence type="ECO:0000256" key="3">
    <source>
        <dbReference type="ARBA" id="ARBA00022448"/>
    </source>
</evidence>
<feature type="transmembrane region" description="Helical" evidence="8">
    <location>
        <begin position="394"/>
        <end position="412"/>
    </location>
</feature>
<feature type="transmembrane region" description="Helical" evidence="8">
    <location>
        <begin position="424"/>
        <end position="444"/>
    </location>
</feature>
<keyword evidence="5 8" id="KW-0812">Transmembrane</keyword>
<feature type="transmembrane region" description="Helical" evidence="8">
    <location>
        <begin position="152"/>
        <end position="172"/>
    </location>
</feature>
<comment type="similarity">
    <text evidence="2 8">Belongs to the alanine or glycine:cation symporter (AGCS) (TC 2.A.25) family.</text>
</comment>
<evidence type="ECO:0000256" key="8">
    <source>
        <dbReference type="RuleBase" id="RU363064"/>
    </source>
</evidence>